<comment type="caution">
    <text evidence="1">The sequence shown here is derived from an EMBL/GenBank/DDBJ whole genome shotgun (WGS) entry which is preliminary data.</text>
</comment>
<evidence type="ECO:0000313" key="2">
    <source>
        <dbReference type="Proteomes" id="UP001627154"/>
    </source>
</evidence>
<organism evidence="1 2">
    <name type="scientific">Trichogramma kaykai</name>
    <dbReference type="NCBI Taxonomy" id="54128"/>
    <lineage>
        <taxon>Eukaryota</taxon>
        <taxon>Metazoa</taxon>
        <taxon>Ecdysozoa</taxon>
        <taxon>Arthropoda</taxon>
        <taxon>Hexapoda</taxon>
        <taxon>Insecta</taxon>
        <taxon>Pterygota</taxon>
        <taxon>Neoptera</taxon>
        <taxon>Endopterygota</taxon>
        <taxon>Hymenoptera</taxon>
        <taxon>Apocrita</taxon>
        <taxon>Proctotrupomorpha</taxon>
        <taxon>Chalcidoidea</taxon>
        <taxon>Trichogrammatidae</taxon>
        <taxon>Trichogramma</taxon>
    </lineage>
</organism>
<gene>
    <name evidence="1" type="ORF">TKK_001863</name>
</gene>
<dbReference type="AlphaFoldDB" id="A0ABD2XK10"/>
<accession>A0ABD2XK10</accession>
<evidence type="ECO:0000313" key="1">
    <source>
        <dbReference type="EMBL" id="KAL3405470.1"/>
    </source>
</evidence>
<reference evidence="1 2" key="1">
    <citation type="journal article" date="2024" name="bioRxiv">
        <title>A reference genome for Trichogramma kaykai: A tiny desert-dwelling parasitoid wasp with competing sex-ratio distorters.</title>
        <authorList>
            <person name="Culotta J."/>
            <person name="Lindsey A.R."/>
        </authorList>
    </citation>
    <scope>NUCLEOTIDE SEQUENCE [LARGE SCALE GENOMIC DNA]</scope>
    <source>
        <strain evidence="1 2">KSX58</strain>
    </source>
</reference>
<proteinExistence type="predicted"/>
<name>A0ABD2XK10_9HYME</name>
<dbReference type="EMBL" id="JBJJXI010000020">
    <property type="protein sequence ID" value="KAL3405470.1"/>
    <property type="molecule type" value="Genomic_DNA"/>
</dbReference>
<protein>
    <submittedName>
        <fullName evidence="1">Uncharacterized protein</fullName>
    </submittedName>
</protein>
<dbReference type="Proteomes" id="UP001627154">
    <property type="component" value="Unassembled WGS sequence"/>
</dbReference>
<sequence length="66" mass="7586">MERNIDVVRVKEEPESDTWTSNGEGYVFDLVDSCKAENIETLPFYEFPANNTNEVIAMLKNSDEKI</sequence>
<keyword evidence="2" id="KW-1185">Reference proteome</keyword>